<evidence type="ECO:0000313" key="23">
    <source>
        <dbReference type="Proteomes" id="UP000654345"/>
    </source>
</evidence>
<dbReference type="HAMAP" id="MF_01966">
    <property type="entry name" value="NADHX_epimerase"/>
    <property type="match status" value="1"/>
</dbReference>
<feature type="binding site" evidence="18">
    <location>
        <position position="160"/>
    </location>
    <ligand>
        <name>K(+)</name>
        <dbReference type="ChEBI" id="CHEBI:29103"/>
    </ligand>
</feature>
<feature type="binding site" evidence="17">
    <location>
        <position position="458"/>
    </location>
    <ligand>
        <name>(6S)-NADPHX</name>
        <dbReference type="ChEBI" id="CHEBI:64076"/>
    </ligand>
</feature>
<evidence type="ECO:0000256" key="8">
    <source>
        <dbReference type="ARBA" id="ARBA00022857"/>
    </source>
</evidence>
<feature type="binding site" evidence="18">
    <location>
        <position position="63"/>
    </location>
    <ligand>
        <name>K(+)</name>
        <dbReference type="ChEBI" id="CHEBI:29103"/>
    </ligand>
</feature>
<evidence type="ECO:0000256" key="1">
    <source>
        <dbReference type="ARBA" id="ARBA00000013"/>
    </source>
</evidence>
<evidence type="ECO:0000256" key="2">
    <source>
        <dbReference type="ARBA" id="ARBA00000909"/>
    </source>
</evidence>
<comment type="similarity">
    <text evidence="17">Belongs to the NnrD/CARKD family.</text>
</comment>
<dbReference type="PROSITE" id="PS51385">
    <property type="entry name" value="YJEF_N"/>
    <property type="match status" value="1"/>
</dbReference>
<evidence type="ECO:0000256" key="11">
    <source>
        <dbReference type="ARBA" id="ARBA00023235"/>
    </source>
</evidence>
<dbReference type="HAMAP" id="MF_01965">
    <property type="entry name" value="NADHX_dehydratase"/>
    <property type="match status" value="1"/>
</dbReference>
<comment type="catalytic activity">
    <reaction evidence="1 18 19">
        <text>(6R)-NADHX = (6S)-NADHX</text>
        <dbReference type="Rhea" id="RHEA:32215"/>
        <dbReference type="ChEBI" id="CHEBI:64074"/>
        <dbReference type="ChEBI" id="CHEBI:64075"/>
        <dbReference type="EC" id="5.1.99.6"/>
    </reaction>
</comment>
<evidence type="ECO:0000256" key="12">
    <source>
        <dbReference type="ARBA" id="ARBA00023239"/>
    </source>
</evidence>
<dbReference type="Pfam" id="PF03853">
    <property type="entry name" value="YjeF_N"/>
    <property type="match status" value="1"/>
</dbReference>
<dbReference type="InterPro" id="IPR030677">
    <property type="entry name" value="Nnr"/>
</dbReference>
<dbReference type="EC" id="5.1.99.6" evidence="19"/>
<name>A0ABQ3UJA6_9CHLR</name>
<evidence type="ECO:0000259" key="21">
    <source>
        <dbReference type="PROSITE" id="PS51385"/>
    </source>
</evidence>
<keyword evidence="13" id="KW-0511">Multifunctional enzyme</keyword>
<evidence type="ECO:0000256" key="18">
    <source>
        <dbReference type="HAMAP-Rule" id="MF_01966"/>
    </source>
</evidence>
<dbReference type="InterPro" id="IPR000631">
    <property type="entry name" value="CARKD"/>
</dbReference>
<dbReference type="PROSITE" id="PS51383">
    <property type="entry name" value="YJEF_C_3"/>
    <property type="match status" value="1"/>
</dbReference>
<evidence type="ECO:0000256" key="16">
    <source>
        <dbReference type="ARBA" id="ARBA00049209"/>
    </source>
</evidence>
<dbReference type="Gene3D" id="3.40.50.10260">
    <property type="entry name" value="YjeF N-terminal domain"/>
    <property type="match status" value="1"/>
</dbReference>
<comment type="cofactor">
    <cofactor evidence="18 19">
        <name>K(+)</name>
        <dbReference type="ChEBI" id="CHEBI:29103"/>
    </cofactor>
    <text evidence="18 19">Binds 1 potassium ion per subunit.</text>
</comment>
<comment type="catalytic activity">
    <reaction evidence="16 17 19">
        <text>(6S)-NADPHX + ADP = AMP + phosphate + NADPH + H(+)</text>
        <dbReference type="Rhea" id="RHEA:32235"/>
        <dbReference type="ChEBI" id="CHEBI:15378"/>
        <dbReference type="ChEBI" id="CHEBI:43474"/>
        <dbReference type="ChEBI" id="CHEBI:57783"/>
        <dbReference type="ChEBI" id="CHEBI:64076"/>
        <dbReference type="ChEBI" id="CHEBI:456215"/>
        <dbReference type="ChEBI" id="CHEBI:456216"/>
        <dbReference type="EC" id="4.2.1.136"/>
    </reaction>
</comment>
<dbReference type="PANTHER" id="PTHR12592:SF0">
    <property type="entry name" value="ATP-DEPENDENT (S)-NAD(P)H-HYDRATE DEHYDRATASE"/>
    <property type="match status" value="1"/>
</dbReference>
<evidence type="ECO:0000256" key="17">
    <source>
        <dbReference type="HAMAP-Rule" id="MF_01965"/>
    </source>
</evidence>
<evidence type="ECO:0000256" key="15">
    <source>
        <dbReference type="ARBA" id="ARBA00048238"/>
    </source>
</evidence>
<comment type="subunit">
    <text evidence="17">Homotetramer.</text>
</comment>
<keyword evidence="11 18" id="KW-0413">Isomerase</keyword>
<dbReference type="Pfam" id="PF01256">
    <property type="entry name" value="Carb_kinase"/>
    <property type="match status" value="1"/>
</dbReference>
<feature type="binding site" evidence="18">
    <location>
        <position position="119"/>
    </location>
    <ligand>
        <name>K(+)</name>
        <dbReference type="ChEBI" id="CHEBI:29103"/>
    </ligand>
</feature>
<dbReference type="InterPro" id="IPR036652">
    <property type="entry name" value="YjeF_N_dom_sf"/>
</dbReference>
<dbReference type="NCBIfam" id="TIGR00197">
    <property type="entry name" value="yjeF_nterm"/>
    <property type="match status" value="1"/>
</dbReference>
<dbReference type="RefSeq" id="WP_201369665.1">
    <property type="nucleotide sequence ID" value="NZ_BNJG01000001.1"/>
</dbReference>
<feature type="binding site" evidence="17">
    <location>
        <begin position="428"/>
        <end position="432"/>
    </location>
    <ligand>
        <name>AMP</name>
        <dbReference type="ChEBI" id="CHEBI:456215"/>
    </ligand>
</feature>
<dbReference type="Proteomes" id="UP000654345">
    <property type="component" value="Unassembled WGS sequence"/>
</dbReference>
<comment type="function">
    <text evidence="18">Catalyzes the epimerization of the S- and R-forms of NAD(P)HX, a damaged form of NAD(P)H that is a result of enzymatic or heat-dependent hydration. This is a prerequisite for the S-specific NAD(P)H-hydrate dehydratase to allow the repair of both epimers of NAD(P)HX.</text>
</comment>
<gene>
    <name evidence="18" type="primary">nnrE</name>
    <name evidence="17" type="synonym">nnrD</name>
    <name evidence="22" type="ORF">KSB_12730</name>
</gene>
<comment type="function">
    <text evidence="14 19">Bifunctional enzyme that catalyzes the epimerization of the S- and R-forms of NAD(P)HX and the dehydration of the S-form of NAD(P)HX at the expense of ADP, which is converted to AMP. This allows the repair of both epimers of NAD(P)HX, a damaged form of NAD(P)H that is a result of enzymatic or heat-dependent hydration.</text>
</comment>
<dbReference type="PANTHER" id="PTHR12592">
    <property type="entry name" value="ATP-DEPENDENT (S)-NAD(P)H-HYDRATE DEHYDRATASE FAMILY MEMBER"/>
    <property type="match status" value="1"/>
</dbReference>
<feature type="binding site" evidence="17">
    <location>
        <position position="332"/>
    </location>
    <ligand>
        <name>(6S)-NADPHX</name>
        <dbReference type="ChEBI" id="CHEBI:64076"/>
    </ligand>
</feature>
<keyword evidence="5 18" id="KW-0479">Metal-binding</keyword>
<keyword evidence="23" id="KW-1185">Reference proteome</keyword>
<dbReference type="SUPFAM" id="SSF64153">
    <property type="entry name" value="YjeF N-terminal domain-like"/>
    <property type="match status" value="1"/>
</dbReference>
<dbReference type="EMBL" id="BNJG01000001">
    <property type="protein sequence ID" value="GHO52798.1"/>
    <property type="molecule type" value="Genomic_DNA"/>
</dbReference>
<evidence type="ECO:0000259" key="20">
    <source>
        <dbReference type="PROSITE" id="PS51383"/>
    </source>
</evidence>
<keyword evidence="7 17" id="KW-0067">ATP-binding</keyword>
<keyword evidence="6 17" id="KW-0547">Nucleotide-binding</keyword>
<feature type="domain" description="YjeF N-terminal" evidence="21">
    <location>
        <begin position="9"/>
        <end position="214"/>
    </location>
</feature>
<dbReference type="EC" id="4.2.1.136" evidence="19"/>
<feature type="binding site" evidence="17">
    <location>
        <position position="390"/>
    </location>
    <ligand>
        <name>(6S)-NADPHX</name>
        <dbReference type="ChEBI" id="CHEBI:64076"/>
    </ligand>
</feature>
<sequence>MHIVTIEEMRELEAQAERQHGLTSPILMQHAGNSAADIFMAQLLPHHSINDLEVLFLIGPGNNGGDGMVMAEHLVKAGALVSHYAWKQHKLTVRGQDIDERHTSQELESVLQSADYVVDALLGTGTSRPLSDDMRALLERVKREGEQRPELRIVAIDLPTGVNADTGEVDPGTLKADMTITLACPKQGFFFFPAREYIGELHVGSIGLPTDLESHLQTEMLNQGFCHSYLPHRPLNSNKGTFGKVMLFCGSAAYPGSAYLAGSASGRVGAGLITLAVTEKTLPIYASSLHEATFAILPEGPTSELNRGKTHERAQALSDHLPGYRALLMGPGLGQSPETRETILQVLEYLRSEPTEKRPHLVIDADGLNNLSALEHWWTFLPEGTVITPHPGEMSRLCKGQKVSGGSIDRLALAREKAQEWQVTLVLKGACTIIAHPDGRVRLNWKANAALATAGTGDILAGIVTGFLAQELDPFDAASLAVYIHSYAGERVSVELGNAGLLASDLLPHLPRVMRDIKHNAYRPGSDITERYEEK</sequence>
<comment type="similarity">
    <text evidence="3 19">In the N-terminal section; belongs to the NnrE/AIBP family.</text>
</comment>
<accession>A0ABQ3UJA6</accession>
<dbReference type="SUPFAM" id="SSF53613">
    <property type="entry name" value="Ribokinase-like"/>
    <property type="match status" value="1"/>
</dbReference>
<evidence type="ECO:0000256" key="19">
    <source>
        <dbReference type="PIRNR" id="PIRNR017184"/>
    </source>
</evidence>
<evidence type="ECO:0000256" key="14">
    <source>
        <dbReference type="ARBA" id="ARBA00025153"/>
    </source>
</evidence>
<dbReference type="NCBIfam" id="TIGR00196">
    <property type="entry name" value="yjeF_cterm"/>
    <property type="match status" value="1"/>
</dbReference>
<evidence type="ECO:0000256" key="10">
    <source>
        <dbReference type="ARBA" id="ARBA00023027"/>
    </source>
</evidence>
<comment type="caution">
    <text evidence="17">Lacks conserved residue(s) required for the propagation of feature annotation.</text>
</comment>
<keyword evidence="9 18" id="KW-0630">Potassium</keyword>
<organism evidence="22 23">
    <name type="scientific">Ktedonobacter robiniae</name>
    <dbReference type="NCBI Taxonomy" id="2778365"/>
    <lineage>
        <taxon>Bacteria</taxon>
        <taxon>Bacillati</taxon>
        <taxon>Chloroflexota</taxon>
        <taxon>Ktedonobacteria</taxon>
        <taxon>Ktedonobacterales</taxon>
        <taxon>Ktedonobacteraceae</taxon>
        <taxon>Ktedonobacter</taxon>
    </lineage>
</organism>
<evidence type="ECO:0000256" key="6">
    <source>
        <dbReference type="ARBA" id="ARBA00022741"/>
    </source>
</evidence>
<dbReference type="Gene3D" id="3.40.1190.20">
    <property type="match status" value="1"/>
</dbReference>
<feature type="binding site" evidence="18">
    <location>
        <position position="157"/>
    </location>
    <ligand>
        <name>(6S)-NADPHX</name>
        <dbReference type="ChEBI" id="CHEBI:64076"/>
    </ligand>
</feature>
<dbReference type="PIRSF" id="PIRSF017184">
    <property type="entry name" value="Nnr"/>
    <property type="match status" value="1"/>
</dbReference>
<evidence type="ECO:0000256" key="4">
    <source>
        <dbReference type="ARBA" id="ARBA00009524"/>
    </source>
</evidence>
<evidence type="ECO:0000256" key="9">
    <source>
        <dbReference type="ARBA" id="ARBA00022958"/>
    </source>
</evidence>
<dbReference type="InterPro" id="IPR004443">
    <property type="entry name" value="YjeF_N_dom"/>
</dbReference>
<evidence type="ECO:0000256" key="3">
    <source>
        <dbReference type="ARBA" id="ARBA00006001"/>
    </source>
</evidence>
<comment type="caution">
    <text evidence="22">The sequence shown here is derived from an EMBL/GenBank/DDBJ whole genome shotgun (WGS) entry which is preliminary data.</text>
</comment>
<feature type="domain" description="YjeF C-terminal" evidence="20">
    <location>
        <begin position="222"/>
        <end position="517"/>
    </location>
</feature>
<reference evidence="22 23" key="1">
    <citation type="journal article" date="2021" name="Int. J. Syst. Evol. Microbiol.">
        <title>Reticulibacter mediterranei gen. nov., sp. nov., within the new family Reticulibacteraceae fam. nov., and Ktedonospora formicarum gen. nov., sp. nov., Ktedonobacter robiniae sp. nov., Dictyobacter formicarum sp. nov. and Dictyobacter arantiisoli sp. nov., belonging to the class Ktedonobacteria.</title>
        <authorList>
            <person name="Yabe S."/>
            <person name="Zheng Y."/>
            <person name="Wang C.M."/>
            <person name="Sakai Y."/>
            <person name="Abe K."/>
            <person name="Yokota A."/>
            <person name="Donadio S."/>
            <person name="Cavaletti L."/>
            <person name="Monciardini P."/>
        </authorList>
    </citation>
    <scope>NUCLEOTIDE SEQUENCE [LARGE SCALE GENOMIC DNA]</scope>
    <source>
        <strain evidence="22 23">SOSP1-30</strain>
    </source>
</reference>
<keyword evidence="8 17" id="KW-0521">NADP</keyword>
<comment type="cofactor">
    <cofactor evidence="17">
        <name>Mg(2+)</name>
        <dbReference type="ChEBI" id="CHEBI:18420"/>
    </cofactor>
</comment>
<evidence type="ECO:0000313" key="22">
    <source>
        <dbReference type="EMBL" id="GHO52798.1"/>
    </source>
</evidence>
<comment type="similarity">
    <text evidence="4 19">In the C-terminal section; belongs to the NnrD/CARKD family.</text>
</comment>
<evidence type="ECO:0000256" key="5">
    <source>
        <dbReference type="ARBA" id="ARBA00022723"/>
    </source>
</evidence>
<comment type="function">
    <text evidence="17">Catalyzes the dehydration of the S-form of NAD(P)HX at the expense of ADP, which is converted to AMP. Together with NAD(P)HX epimerase, which catalyzes the epimerization of the S- and R-forms, the enzyme allows the repair of both epimers of NAD(P)HX, a damaged form of NAD(P)H that is a result of enzymatic or heat-dependent hydration.</text>
</comment>
<feature type="binding site" evidence="18">
    <location>
        <begin position="62"/>
        <end position="66"/>
    </location>
    <ligand>
        <name>(6S)-NADPHX</name>
        <dbReference type="ChEBI" id="CHEBI:64076"/>
    </ligand>
</feature>
<evidence type="ECO:0000256" key="7">
    <source>
        <dbReference type="ARBA" id="ARBA00022840"/>
    </source>
</evidence>
<feature type="binding site" evidence="18">
    <location>
        <begin position="123"/>
        <end position="129"/>
    </location>
    <ligand>
        <name>(6S)-NADPHX</name>
        <dbReference type="ChEBI" id="CHEBI:64076"/>
    </ligand>
</feature>
<keyword evidence="12 17" id="KW-0456">Lyase</keyword>
<keyword evidence="10 17" id="KW-0520">NAD</keyword>
<protein>
    <recommendedName>
        <fullName evidence="19">Bifunctional NAD(P)H-hydrate repair enzyme</fullName>
    </recommendedName>
    <alternativeName>
        <fullName evidence="19">Nicotinamide nucleotide repair protein</fullName>
    </alternativeName>
    <domain>
        <recommendedName>
            <fullName evidence="19">ADP-dependent (S)-NAD(P)H-hydrate dehydratase</fullName>
            <ecNumber evidence="19">4.2.1.136</ecNumber>
        </recommendedName>
        <alternativeName>
            <fullName evidence="19">ADP-dependent NAD(P)HX dehydratase</fullName>
        </alternativeName>
    </domain>
    <domain>
        <recommendedName>
            <fullName evidence="19">NAD(P)H-hydrate epimerase</fullName>
            <ecNumber evidence="19">5.1.99.6</ecNumber>
        </recommendedName>
    </domain>
</protein>
<feature type="binding site" evidence="17">
    <location>
        <position position="457"/>
    </location>
    <ligand>
        <name>AMP</name>
        <dbReference type="ChEBI" id="CHEBI:456215"/>
    </ligand>
</feature>
<comment type="catalytic activity">
    <reaction evidence="15 17 19">
        <text>(6S)-NADHX + ADP = AMP + phosphate + NADH + H(+)</text>
        <dbReference type="Rhea" id="RHEA:32223"/>
        <dbReference type="ChEBI" id="CHEBI:15378"/>
        <dbReference type="ChEBI" id="CHEBI:43474"/>
        <dbReference type="ChEBI" id="CHEBI:57945"/>
        <dbReference type="ChEBI" id="CHEBI:64074"/>
        <dbReference type="ChEBI" id="CHEBI:456215"/>
        <dbReference type="ChEBI" id="CHEBI:456216"/>
        <dbReference type="EC" id="4.2.1.136"/>
    </reaction>
</comment>
<comment type="similarity">
    <text evidence="18">Belongs to the NnrE/AIBP family.</text>
</comment>
<dbReference type="InterPro" id="IPR029056">
    <property type="entry name" value="Ribokinase-like"/>
</dbReference>
<comment type="catalytic activity">
    <reaction evidence="2 18 19">
        <text>(6R)-NADPHX = (6S)-NADPHX</text>
        <dbReference type="Rhea" id="RHEA:32227"/>
        <dbReference type="ChEBI" id="CHEBI:64076"/>
        <dbReference type="ChEBI" id="CHEBI:64077"/>
        <dbReference type="EC" id="5.1.99.6"/>
    </reaction>
</comment>
<evidence type="ECO:0000256" key="13">
    <source>
        <dbReference type="ARBA" id="ARBA00023268"/>
    </source>
</evidence>
<proteinExistence type="inferred from homology"/>
<dbReference type="CDD" id="cd01171">
    <property type="entry name" value="YXKO-related"/>
    <property type="match status" value="1"/>
</dbReference>